<evidence type="ECO:0000313" key="7">
    <source>
        <dbReference type="Proteomes" id="UP000838324"/>
    </source>
</evidence>
<keyword evidence="2" id="KW-0804">Transcription</keyword>
<dbReference type="RefSeq" id="WP_236334207.1">
    <property type="nucleotide sequence ID" value="NZ_CAKMMG010000003.1"/>
</dbReference>
<evidence type="ECO:0000256" key="1">
    <source>
        <dbReference type="ARBA" id="ARBA00023015"/>
    </source>
</evidence>
<evidence type="ECO:0000256" key="3">
    <source>
        <dbReference type="SAM" id="MobiDB-lite"/>
    </source>
</evidence>
<name>A0ABN8GES8_9BACL</name>
<dbReference type="InterPro" id="IPR000719">
    <property type="entry name" value="Prot_kinase_dom"/>
</dbReference>
<feature type="domain" description="Protein kinase" evidence="4">
    <location>
        <begin position="1"/>
        <end position="174"/>
    </location>
</feature>
<feature type="domain" description="HTH luxR-type" evidence="5">
    <location>
        <begin position="1390"/>
        <end position="1455"/>
    </location>
</feature>
<dbReference type="InterPro" id="IPR041664">
    <property type="entry name" value="AAA_16"/>
</dbReference>
<dbReference type="EC" id="2.7.11.1" evidence="6"/>
<dbReference type="GO" id="GO:0004674">
    <property type="term" value="F:protein serine/threonine kinase activity"/>
    <property type="evidence" value="ECO:0007669"/>
    <property type="project" value="UniProtKB-EC"/>
</dbReference>
<evidence type="ECO:0000256" key="2">
    <source>
        <dbReference type="ARBA" id="ARBA00023163"/>
    </source>
</evidence>
<evidence type="ECO:0000313" key="6">
    <source>
        <dbReference type="EMBL" id="CAH1207454.1"/>
    </source>
</evidence>
<keyword evidence="6" id="KW-0418">Kinase</keyword>
<dbReference type="SUPFAM" id="SSF56112">
    <property type="entry name" value="Protein kinase-like (PK-like)"/>
    <property type="match status" value="1"/>
</dbReference>
<dbReference type="Gene3D" id="3.30.450.40">
    <property type="match status" value="1"/>
</dbReference>
<dbReference type="PROSITE" id="PS50011">
    <property type="entry name" value="PROTEIN_KINASE_DOM"/>
    <property type="match status" value="1"/>
</dbReference>
<dbReference type="PANTHER" id="PTHR43642:SF1">
    <property type="entry name" value="HYBRID SIGNAL TRANSDUCTION HISTIDINE KINASE G"/>
    <property type="match status" value="1"/>
</dbReference>
<keyword evidence="7" id="KW-1185">Reference proteome</keyword>
<comment type="caution">
    <text evidence="6">The sequence shown here is derived from an EMBL/GenBank/DDBJ whole genome shotgun (WGS) entry which is preliminary data.</text>
</comment>
<keyword evidence="6" id="KW-0808">Transferase</keyword>
<feature type="region of interest" description="Disordered" evidence="3">
    <location>
        <begin position="1368"/>
        <end position="1389"/>
    </location>
</feature>
<dbReference type="SUPFAM" id="SSF52540">
    <property type="entry name" value="P-loop containing nucleoside triphosphate hydrolases"/>
    <property type="match status" value="1"/>
</dbReference>
<dbReference type="Pfam" id="PF13191">
    <property type="entry name" value="AAA_16"/>
    <property type="match status" value="1"/>
</dbReference>
<dbReference type="SMART" id="SM00421">
    <property type="entry name" value="HTH_LUXR"/>
    <property type="match status" value="1"/>
</dbReference>
<keyword evidence="1" id="KW-0805">Transcription regulation</keyword>
<sequence>MSFADSIRLRELLDGTCMEVSSFLDCAVALTKLVQSAHQKDKVIGCLQPGVLLVHRELKEAYLSEEGGENYAYLSPEQLSRSNPLLPDKRSDLYTLGILFYEMLTGRLPLQARRLEDWIHVHMAVVPAPLSGLRPELEGPLEDIIAKLLSKSPEQRYQSAYGLLADLKQCISFLDITGKIEHFEIGMKDRISQFRLPKRLFGREEEARELRAVVERASAGESGFVLVTGRAGSGKTSLIGELQLSFTREGGTFITGKCDYMNHEIPFAPILQALRRLLRQTWSEAPDKVEQLKSRLLDALGQGAGIITEILPEAVRLLGTIPLAEPLPPAEAALRFRRLLPTFIGMFAGEDQPLVLFLDDLQWADPDTQDFLRVFAEDEVTSGIAVIGSFRSETLEERLDSGDQNGASAAWLEQMLAMQHKPSSPRVQHIALEPLTYVDVRQFLSDIFEENTARVRMLAELLYHRTGGDPLYIHRLLDSLHREQCLYFDEARGSWEWDITAITALPEAPGLLQLIEQRIRLLPGDTVGLLGIAAALGYSFRVSDIASMSGYSLEDTLVLLQPAELESLISREESSPDIEAGGLVYSFLHDRIQQAAYGIVPEEEQAGLHLAIGRSMSRSLDKQAYSVFDRVYHLNLGSPKMDDRAERRTLAELNLQAGLKSKATTAFAAALYFLETGLHLLGDEEAAPGSLPYRLMLELPECEYICGYTERAAALLDRLMGLTGDLLERSNIYRIRIAMYAYLKKDELAVKVGRKALAEFGWKLPLRPSHAAILKEVTLTQTALYRKRDQLTALPVNRDPHYKALSDLIMAIASSVFTVSLELSAVLFSRFVRYGLKAGNNEAFAYILAGYGLVILRNKLSLYQKGKLYIETASQLSAPFESADLSCRLDYIRGLARLQQNPQEAGGYFRKSVQHGMEAANLSFVSIAMLTSTVNHTGSLHSLSRMIMEYEILSRKLVDEVTLSIFRIAKEYIARMQGDTGLSMEAALPVLNNSRSEESLNNEIYYICTCETELAYLEGRYRDALVWVAQGRFNTFRQTRMQVRKQHIYHALTLAALYPDALPEERSRFRRQLNKQLDSLKRWTGYFGRDSSACLLIKAEIERIDGKRTAAAKNYELAITTARREGNGMMEGIACERSSHFYRAAGSVAGADGFLADACRAYSLWGAEGKVQLLKERYPDLSLPSLLKAGELAAAETATAIIDREAVPEQRKEAPYRFDGWPEPIERLDRISSFLESAVRYSGAVQGYVLNSDGKNFTVSAQSGNLEAPVREEGTVFAESIVRYVVKTTEPVLLADAGRSSFAADPHIRKHPVLSVLCMPILFPGEAMTSVLYLENDLITGVFTLDGQNVLDFMIARMVYLHSQQSVGPQGTTYEHEPEHEPGGPVERAEDPLVDSLTYREKEILYSLSDGLSNKEIAERFGITEGTVKSHVFRLYGKLGVKRRAQAIARARELQLLD</sequence>
<dbReference type="InterPro" id="IPR036388">
    <property type="entry name" value="WH-like_DNA-bd_sf"/>
</dbReference>
<protein>
    <submittedName>
        <fullName evidence="6">Serine/threonine-protein kinase PknD</fullName>
        <ecNumber evidence="6">2.7.11.1</ecNumber>
    </submittedName>
</protein>
<dbReference type="Pfam" id="PF00196">
    <property type="entry name" value="GerE"/>
    <property type="match status" value="1"/>
</dbReference>
<dbReference type="PROSITE" id="PS50043">
    <property type="entry name" value="HTH_LUXR_2"/>
    <property type="match status" value="1"/>
</dbReference>
<dbReference type="PRINTS" id="PR00038">
    <property type="entry name" value="HTHLUXR"/>
</dbReference>
<dbReference type="InterPro" id="IPR029016">
    <property type="entry name" value="GAF-like_dom_sf"/>
</dbReference>
<dbReference type="InterPro" id="IPR027417">
    <property type="entry name" value="P-loop_NTPase"/>
</dbReference>
<dbReference type="Gene3D" id="1.10.10.10">
    <property type="entry name" value="Winged helix-like DNA-binding domain superfamily/Winged helix DNA-binding domain"/>
    <property type="match status" value="1"/>
</dbReference>
<organism evidence="6 7">
    <name type="scientific">Paenibacillus auburnensis</name>
    <dbReference type="NCBI Taxonomy" id="2905649"/>
    <lineage>
        <taxon>Bacteria</taxon>
        <taxon>Bacillati</taxon>
        <taxon>Bacillota</taxon>
        <taxon>Bacilli</taxon>
        <taxon>Bacillales</taxon>
        <taxon>Paenibacillaceae</taxon>
        <taxon>Paenibacillus</taxon>
    </lineage>
</organism>
<dbReference type="SUPFAM" id="SSF46894">
    <property type="entry name" value="C-terminal effector domain of the bipartite response regulators"/>
    <property type="match status" value="1"/>
</dbReference>
<dbReference type="Gene3D" id="1.10.510.10">
    <property type="entry name" value="Transferase(Phosphotransferase) domain 1"/>
    <property type="match status" value="1"/>
</dbReference>
<evidence type="ECO:0000259" key="5">
    <source>
        <dbReference type="PROSITE" id="PS50043"/>
    </source>
</evidence>
<reference evidence="6" key="1">
    <citation type="submission" date="2022-01" db="EMBL/GenBank/DDBJ databases">
        <authorList>
            <person name="Criscuolo A."/>
        </authorList>
    </citation>
    <scope>NUCLEOTIDE SEQUENCE</scope>
    <source>
        <strain evidence="6">CIP111892</strain>
    </source>
</reference>
<dbReference type="PANTHER" id="PTHR43642">
    <property type="entry name" value="HYBRID SIGNAL TRANSDUCTION HISTIDINE KINASE G"/>
    <property type="match status" value="1"/>
</dbReference>
<dbReference type="PROSITE" id="PS00622">
    <property type="entry name" value="HTH_LUXR_1"/>
    <property type="match status" value="1"/>
</dbReference>
<proteinExistence type="predicted"/>
<dbReference type="InterPro" id="IPR011009">
    <property type="entry name" value="Kinase-like_dom_sf"/>
</dbReference>
<dbReference type="CDD" id="cd06170">
    <property type="entry name" value="LuxR_C_like"/>
    <property type="match status" value="1"/>
</dbReference>
<dbReference type="EMBL" id="CAKMMG010000003">
    <property type="protein sequence ID" value="CAH1207454.1"/>
    <property type="molecule type" value="Genomic_DNA"/>
</dbReference>
<dbReference type="SUPFAM" id="SSF55781">
    <property type="entry name" value="GAF domain-like"/>
    <property type="match status" value="1"/>
</dbReference>
<dbReference type="InterPro" id="IPR053159">
    <property type="entry name" value="Hybrid_Histidine_Kinase"/>
</dbReference>
<gene>
    <name evidence="6" type="primary">pknD_3</name>
    <name evidence="6" type="ORF">PAECIP111892_02898</name>
</gene>
<dbReference type="InterPro" id="IPR016032">
    <property type="entry name" value="Sig_transdc_resp-reg_C-effctor"/>
</dbReference>
<dbReference type="Proteomes" id="UP000838324">
    <property type="component" value="Unassembled WGS sequence"/>
</dbReference>
<evidence type="ECO:0000259" key="4">
    <source>
        <dbReference type="PROSITE" id="PS50011"/>
    </source>
</evidence>
<accession>A0ABN8GES8</accession>
<feature type="compositionally biased region" description="Basic and acidic residues" evidence="3">
    <location>
        <begin position="1374"/>
        <end position="1389"/>
    </location>
</feature>
<dbReference type="InterPro" id="IPR000792">
    <property type="entry name" value="Tscrpt_reg_LuxR_C"/>
</dbReference>
<dbReference type="Gene3D" id="3.40.50.300">
    <property type="entry name" value="P-loop containing nucleotide triphosphate hydrolases"/>
    <property type="match status" value="1"/>
</dbReference>